<evidence type="ECO:0000313" key="8">
    <source>
        <dbReference type="Proteomes" id="UP000653565"/>
    </source>
</evidence>
<protein>
    <recommendedName>
        <fullName evidence="9">GPR1/FUN34/YaaH-class plasma membrane protein</fullName>
    </recommendedName>
</protein>
<keyword evidence="8" id="KW-1185">Reference proteome</keyword>
<evidence type="ECO:0000256" key="4">
    <source>
        <dbReference type="ARBA" id="ARBA00022989"/>
    </source>
</evidence>
<sequence>MSSISRKLSIDHIEEMNRVQTNASVAIPSELFEKIYLNPQVSVKGQLRKTFANPTPMGLMGFLIATTSVACTLMEWRGSGGGGAALVGAIYIFGGVLQTIAFIMEWILGNTFSSTVFAFFGAFTFTLAVTLTPSANAVGAYTANATNGAEVAAGVAQFKASFAFFYVACAVVVVILTICSLRTNIIFFFMFLLLGPAQICLAYAYWLSAEGRDMHAQTLEKAAGTLLFALVIPGWYLLFSQLLVAIEFPISLPIGDLSTRIPAATASIA</sequence>
<evidence type="ECO:0000256" key="6">
    <source>
        <dbReference type="SAM" id="Phobius"/>
    </source>
</evidence>
<comment type="caution">
    <text evidence="7">The sequence shown here is derived from an EMBL/GenBank/DDBJ whole genome shotgun (WGS) entry which is preliminary data.</text>
</comment>
<evidence type="ECO:0000256" key="5">
    <source>
        <dbReference type="ARBA" id="ARBA00023136"/>
    </source>
</evidence>
<comment type="subcellular location">
    <subcellularLocation>
        <location evidence="1">Membrane</location>
        <topology evidence="1">Multi-pass membrane protein</topology>
    </subcellularLocation>
</comment>
<feature type="transmembrane region" description="Helical" evidence="6">
    <location>
        <begin position="226"/>
        <end position="250"/>
    </location>
</feature>
<feature type="transmembrane region" description="Helical" evidence="6">
    <location>
        <begin position="158"/>
        <end position="178"/>
    </location>
</feature>
<organism evidence="7 8">
    <name type="scientific">Aspergillus fumigatiaffinis</name>
    <dbReference type="NCBI Taxonomy" id="340414"/>
    <lineage>
        <taxon>Eukaryota</taxon>
        <taxon>Fungi</taxon>
        <taxon>Dikarya</taxon>
        <taxon>Ascomycota</taxon>
        <taxon>Pezizomycotina</taxon>
        <taxon>Eurotiomycetes</taxon>
        <taxon>Eurotiomycetidae</taxon>
        <taxon>Eurotiales</taxon>
        <taxon>Aspergillaceae</taxon>
        <taxon>Aspergillus</taxon>
        <taxon>Aspergillus subgen. Fumigati</taxon>
    </lineage>
</organism>
<reference evidence="7" key="2">
    <citation type="submission" date="2020-04" db="EMBL/GenBank/DDBJ databases">
        <authorList>
            <person name="Santos R.A.C."/>
            <person name="Steenwyk J.L."/>
            <person name="Rivero-Menendez O."/>
            <person name="Mead M.E."/>
            <person name="Silva L.P."/>
            <person name="Bastos R.W."/>
            <person name="Alastruey-Izquierdo A."/>
            <person name="Goldman G.H."/>
            <person name="Rokas A."/>
        </authorList>
    </citation>
    <scope>NUCLEOTIDE SEQUENCE</scope>
    <source>
        <strain evidence="7">CNM-CM6805</strain>
    </source>
</reference>
<keyword evidence="4 6" id="KW-1133">Transmembrane helix</keyword>
<feature type="transmembrane region" description="Helical" evidence="6">
    <location>
        <begin position="116"/>
        <end position="138"/>
    </location>
</feature>
<comment type="similarity">
    <text evidence="2">Belongs to the acetate uptake transporter (AceTr) (TC 2.A.96) family.</text>
</comment>
<dbReference type="InterPro" id="IPR051633">
    <property type="entry name" value="AceTr"/>
</dbReference>
<dbReference type="Pfam" id="PF01184">
    <property type="entry name" value="Gpr1_Fun34_YaaH"/>
    <property type="match status" value="1"/>
</dbReference>
<dbReference type="AlphaFoldDB" id="A0A8H4GR65"/>
<dbReference type="InterPro" id="IPR000791">
    <property type="entry name" value="Gpr1/Fun34/SatP-like"/>
</dbReference>
<keyword evidence="5 6" id="KW-0472">Membrane</keyword>
<feature type="transmembrane region" description="Helical" evidence="6">
    <location>
        <begin position="82"/>
        <end position="104"/>
    </location>
</feature>
<dbReference type="PANTHER" id="PTHR31123:SF4">
    <property type="entry name" value="PROTEIN ALCS"/>
    <property type="match status" value="1"/>
</dbReference>
<evidence type="ECO:0000256" key="3">
    <source>
        <dbReference type="ARBA" id="ARBA00022692"/>
    </source>
</evidence>
<dbReference type="GO" id="GO:0015123">
    <property type="term" value="F:acetate transmembrane transporter activity"/>
    <property type="evidence" value="ECO:0007669"/>
    <property type="project" value="TreeGrafter"/>
</dbReference>
<accession>A0A8H4GR65</accession>
<dbReference type="Proteomes" id="UP000653565">
    <property type="component" value="Unassembled WGS sequence"/>
</dbReference>
<dbReference type="GO" id="GO:0005886">
    <property type="term" value="C:plasma membrane"/>
    <property type="evidence" value="ECO:0007669"/>
    <property type="project" value="TreeGrafter"/>
</dbReference>
<evidence type="ECO:0000256" key="2">
    <source>
        <dbReference type="ARBA" id="ARBA00005587"/>
    </source>
</evidence>
<dbReference type="PANTHER" id="PTHR31123">
    <property type="entry name" value="ACCUMULATION OF DYADS PROTEIN 2-RELATED"/>
    <property type="match status" value="1"/>
</dbReference>
<dbReference type="OrthoDB" id="3648309at2759"/>
<evidence type="ECO:0008006" key="9">
    <source>
        <dbReference type="Google" id="ProtNLM"/>
    </source>
</evidence>
<gene>
    <name evidence="7" type="ORF">CNMCM6805_004372</name>
</gene>
<dbReference type="EMBL" id="JAAAPX010000232">
    <property type="protein sequence ID" value="KAF4226575.1"/>
    <property type="molecule type" value="Genomic_DNA"/>
</dbReference>
<proteinExistence type="inferred from homology"/>
<keyword evidence="3 6" id="KW-0812">Transmembrane</keyword>
<feature type="transmembrane region" description="Helical" evidence="6">
    <location>
        <begin position="57"/>
        <end position="76"/>
    </location>
</feature>
<reference evidence="7" key="1">
    <citation type="journal article" date="2020" name="bioRxiv">
        <title>Genomic and phenotypic heterogeneity of clinical isolates of the human pathogens Aspergillus fumigatus, Aspergillus lentulus and Aspergillus fumigatiaffinis.</title>
        <authorList>
            <person name="dos Santos R.A.C."/>
            <person name="Steenwyk J.L."/>
            <person name="Rivero-Menendez O."/>
            <person name="Mead M.E."/>
            <person name="Silva L.P."/>
            <person name="Bastos R.W."/>
            <person name="Alastruey-Izquierdo A."/>
            <person name="Goldman G.H."/>
            <person name="Rokas A."/>
        </authorList>
    </citation>
    <scope>NUCLEOTIDE SEQUENCE</scope>
    <source>
        <strain evidence="7">CNM-CM6805</strain>
    </source>
</reference>
<name>A0A8H4GR65_9EURO</name>
<evidence type="ECO:0000313" key="7">
    <source>
        <dbReference type="EMBL" id="KAF4226575.1"/>
    </source>
</evidence>
<feature type="transmembrane region" description="Helical" evidence="6">
    <location>
        <begin position="185"/>
        <end position="206"/>
    </location>
</feature>
<evidence type="ECO:0000256" key="1">
    <source>
        <dbReference type="ARBA" id="ARBA00004141"/>
    </source>
</evidence>